<dbReference type="Gene3D" id="3.10.20.30">
    <property type="match status" value="1"/>
</dbReference>
<name>A0A2I1MAX4_9FIRM</name>
<dbReference type="CDD" id="cd00565">
    <property type="entry name" value="Ubl_ThiS"/>
    <property type="match status" value="1"/>
</dbReference>
<protein>
    <submittedName>
        <fullName evidence="1">Thiamine biosynthesis protein ThiS</fullName>
    </submittedName>
</protein>
<comment type="caution">
    <text evidence="1">The sequence shown here is derived from an EMBL/GenBank/DDBJ whole genome shotgun (WGS) entry which is preliminary data.</text>
</comment>
<accession>A0A2I1MAX4</accession>
<reference evidence="1 2" key="1">
    <citation type="submission" date="2017-12" db="EMBL/GenBank/DDBJ databases">
        <title>Phylogenetic diversity of female urinary microbiome.</title>
        <authorList>
            <person name="Thomas-White K."/>
            <person name="Wolfe A.J."/>
        </authorList>
    </citation>
    <scope>NUCLEOTIDE SEQUENCE [LARGE SCALE GENOMIC DNA]</scope>
    <source>
        <strain evidence="1 2">UMB0119</strain>
    </source>
</reference>
<dbReference type="InterPro" id="IPR012675">
    <property type="entry name" value="Beta-grasp_dom_sf"/>
</dbReference>
<dbReference type="InterPro" id="IPR016155">
    <property type="entry name" value="Mopterin_synth/thiamin_S_b"/>
</dbReference>
<gene>
    <name evidence="1" type="primary">thiS</name>
    <name evidence="1" type="ORF">CYJ34_00830</name>
</gene>
<keyword evidence="2" id="KW-1185">Reference proteome</keyword>
<proteinExistence type="predicted"/>
<dbReference type="NCBIfam" id="TIGR01683">
    <property type="entry name" value="thiS"/>
    <property type="match status" value="1"/>
</dbReference>
<dbReference type="EMBL" id="PKGS01000001">
    <property type="protein sequence ID" value="PKZ17284.1"/>
    <property type="molecule type" value="Genomic_DNA"/>
</dbReference>
<dbReference type="SUPFAM" id="SSF54285">
    <property type="entry name" value="MoaD/ThiS"/>
    <property type="match status" value="1"/>
</dbReference>
<evidence type="ECO:0000313" key="2">
    <source>
        <dbReference type="Proteomes" id="UP000234335"/>
    </source>
</evidence>
<dbReference type="Proteomes" id="UP000234335">
    <property type="component" value="Unassembled WGS sequence"/>
</dbReference>
<dbReference type="PANTHER" id="PTHR34472">
    <property type="entry name" value="SULFUR CARRIER PROTEIN THIS"/>
    <property type="match status" value="1"/>
</dbReference>
<organism evidence="1 2">
    <name type="scientific">Anaerococcus octavius</name>
    <dbReference type="NCBI Taxonomy" id="54007"/>
    <lineage>
        <taxon>Bacteria</taxon>
        <taxon>Bacillati</taxon>
        <taxon>Bacillota</taxon>
        <taxon>Tissierellia</taxon>
        <taxon>Tissierellales</taxon>
        <taxon>Peptoniphilaceae</taxon>
        <taxon>Anaerococcus</taxon>
    </lineage>
</organism>
<dbReference type="InterPro" id="IPR003749">
    <property type="entry name" value="ThiS/MoaD-like"/>
</dbReference>
<evidence type="ECO:0000313" key="1">
    <source>
        <dbReference type="EMBL" id="PKZ17284.1"/>
    </source>
</evidence>
<dbReference type="AlphaFoldDB" id="A0A2I1MAX4"/>
<dbReference type="InterPro" id="IPR010035">
    <property type="entry name" value="Thi_S"/>
</dbReference>
<dbReference type="Pfam" id="PF02597">
    <property type="entry name" value="ThiS"/>
    <property type="match status" value="1"/>
</dbReference>
<dbReference type="RefSeq" id="WP_101539453.1">
    <property type="nucleotide sequence ID" value="NZ_CALTZC010000083.1"/>
</dbReference>
<sequence length="65" mass="7449">MIKVNAKELSFVENESLYDLLERANFNPDFVAVEVDEKLVKRENYKDFFLQDGAKVEVFSFVGGG</sequence>
<dbReference type="PANTHER" id="PTHR34472:SF1">
    <property type="entry name" value="SULFUR CARRIER PROTEIN THIS"/>
    <property type="match status" value="1"/>
</dbReference>